<dbReference type="GO" id="GO:0006354">
    <property type="term" value="P:DNA-templated transcription elongation"/>
    <property type="evidence" value="ECO:0007669"/>
    <property type="project" value="InterPro"/>
</dbReference>
<keyword evidence="2" id="KW-0805">Transcription regulation</keyword>
<dbReference type="OrthoDB" id="9787731at2"/>
<dbReference type="PANTHER" id="PTHR30265:SF4">
    <property type="entry name" value="KOW MOTIF FAMILY PROTEIN, EXPRESSED"/>
    <property type="match status" value="1"/>
</dbReference>
<evidence type="ECO:0000256" key="2">
    <source>
        <dbReference type="ARBA" id="ARBA00023015"/>
    </source>
</evidence>
<protein>
    <recommendedName>
        <fullName evidence="4">NusG-like N-terminal domain-containing protein</fullName>
    </recommendedName>
</protein>
<dbReference type="InterPro" id="IPR043425">
    <property type="entry name" value="NusG-like"/>
</dbReference>
<dbReference type="Proteomes" id="UP000317078">
    <property type="component" value="Unassembled WGS sequence"/>
</dbReference>
<evidence type="ECO:0000313" key="6">
    <source>
        <dbReference type="Proteomes" id="UP000317078"/>
    </source>
</evidence>
<name>A0A502FUM7_9PROT</name>
<keyword evidence="6" id="KW-1185">Reference proteome</keyword>
<dbReference type="SUPFAM" id="SSF50104">
    <property type="entry name" value="Translation proteins SH3-like domain"/>
    <property type="match status" value="1"/>
</dbReference>
<dbReference type="RefSeq" id="WP_140884961.1">
    <property type="nucleotide sequence ID" value="NZ_RCZP01000018.1"/>
</dbReference>
<dbReference type="GO" id="GO:0031564">
    <property type="term" value="P:transcription antitermination"/>
    <property type="evidence" value="ECO:0007669"/>
    <property type="project" value="UniProtKB-KW"/>
</dbReference>
<dbReference type="InterPro" id="IPR036735">
    <property type="entry name" value="NGN_dom_sf"/>
</dbReference>
<feature type="domain" description="NusG-like N-terminal" evidence="4">
    <location>
        <begin position="48"/>
        <end position="137"/>
    </location>
</feature>
<keyword evidence="3" id="KW-0804">Transcription</keyword>
<evidence type="ECO:0000313" key="5">
    <source>
        <dbReference type="EMBL" id="TPG53258.1"/>
    </source>
</evidence>
<keyword evidence="1" id="KW-0889">Transcription antitermination</keyword>
<dbReference type="EMBL" id="RCZP01000018">
    <property type="protein sequence ID" value="TPG53258.1"/>
    <property type="molecule type" value="Genomic_DNA"/>
</dbReference>
<gene>
    <name evidence="5" type="ORF">EAH89_17215</name>
</gene>
<dbReference type="Pfam" id="PF02357">
    <property type="entry name" value="NusG"/>
    <property type="match status" value="1"/>
</dbReference>
<accession>A0A502FUM7</accession>
<dbReference type="AlphaFoldDB" id="A0A502FUM7"/>
<organism evidence="5 6">
    <name type="scientific">Muricoccus nepalensis</name>
    <dbReference type="NCBI Taxonomy" id="1854500"/>
    <lineage>
        <taxon>Bacteria</taxon>
        <taxon>Pseudomonadati</taxon>
        <taxon>Pseudomonadota</taxon>
        <taxon>Alphaproteobacteria</taxon>
        <taxon>Acetobacterales</taxon>
        <taxon>Roseomonadaceae</taxon>
        <taxon>Muricoccus</taxon>
    </lineage>
</organism>
<reference evidence="5 6" key="1">
    <citation type="journal article" date="2019" name="Environ. Microbiol.">
        <title>Species interactions and distinct microbial communities in high Arctic permafrost affected cryosols are associated with the CH4 and CO2 gas fluxes.</title>
        <authorList>
            <person name="Altshuler I."/>
            <person name="Hamel J."/>
            <person name="Turney S."/>
            <person name="Magnuson E."/>
            <person name="Levesque R."/>
            <person name="Greer C."/>
            <person name="Whyte L.G."/>
        </authorList>
    </citation>
    <scope>NUCLEOTIDE SEQUENCE [LARGE SCALE GENOMIC DNA]</scope>
    <source>
        <strain evidence="5 6">S9.3B</strain>
    </source>
</reference>
<dbReference type="SUPFAM" id="SSF82679">
    <property type="entry name" value="N-utilization substance G protein NusG, N-terminal domain"/>
    <property type="match status" value="1"/>
</dbReference>
<comment type="caution">
    <text evidence="5">The sequence shown here is derived from an EMBL/GenBank/DDBJ whole genome shotgun (WGS) entry which is preliminary data.</text>
</comment>
<dbReference type="InterPro" id="IPR008991">
    <property type="entry name" value="Translation_prot_SH3-like_sf"/>
</dbReference>
<sequence length="208" mass="23217">MARIRSGPFPPTRAQLLDAARREALKLAVDSHSGADMHLECGSHSGPRWFCLQSHLGAERLAAREAREQNFTIFVPSGIFYRGRRFVAAPLVPRYLFAAFDPETAPWRRLMHTRGVHRLFLNGDRPAPARRGTVEKILDHVEAALAPTTGPVAEYSSGDKVQIQRGPYAGFTPYVQWADAAKVGLRLRMFGREVDVEMLSEDVRLVAP</sequence>
<dbReference type="InterPro" id="IPR006645">
    <property type="entry name" value="NGN-like_dom"/>
</dbReference>
<evidence type="ECO:0000256" key="1">
    <source>
        <dbReference type="ARBA" id="ARBA00022814"/>
    </source>
</evidence>
<evidence type="ECO:0000259" key="4">
    <source>
        <dbReference type="Pfam" id="PF02357"/>
    </source>
</evidence>
<dbReference type="PANTHER" id="PTHR30265">
    <property type="entry name" value="RHO-INTERACTING TRANSCRIPTION TERMINATION FACTOR NUSG"/>
    <property type="match status" value="1"/>
</dbReference>
<evidence type="ECO:0000256" key="3">
    <source>
        <dbReference type="ARBA" id="ARBA00023163"/>
    </source>
</evidence>
<proteinExistence type="predicted"/>
<dbReference type="Gene3D" id="3.30.70.940">
    <property type="entry name" value="NusG, N-terminal domain"/>
    <property type="match status" value="1"/>
</dbReference>